<evidence type="ECO:0000313" key="14">
    <source>
        <dbReference type="Proteomes" id="UP001060336"/>
    </source>
</evidence>
<evidence type="ECO:0000256" key="7">
    <source>
        <dbReference type="ARBA" id="ARBA00023014"/>
    </source>
</evidence>
<dbReference type="CDD" id="cd03467">
    <property type="entry name" value="Rieske"/>
    <property type="match status" value="1"/>
</dbReference>
<keyword evidence="3" id="KW-0001">2Fe-2S</keyword>
<dbReference type="AlphaFoldDB" id="A0A9J7APM1"/>
<evidence type="ECO:0000256" key="2">
    <source>
        <dbReference type="ARBA" id="ARBA00022692"/>
    </source>
</evidence>
<dbReference type="KEGG" id="naci:NUH88_14120"/>
<feature type="domain" description="Rieske" evidence="12">
    <location>
        <begin position="236"/>
        <end position="331"/>
    </location>
</feature>
<evidence type="ECO:0000313" key="13">
    <source>
        <dbReference type="EMBL" id="UUX48545.1"/>
    </source>
</evidence>
<protein>
    <submittedName>
        <fullName evidence="13">Ferric reductase-like transmembrane domain-containing protein</fullName>
    </submittedName>
</protein>
<evidence type="ECO:0000256" key="4">
    <source>
        <dbReference type="ARBA" id="ARBA00022723"/>
    </source>
</evidence>
<sequence length="351" mass="38411">MSVQYRPVTWTRNKLIYDLVLALGISAFVIVFLRYAPGWLESPRISGPQLRMRAFGTCAFILLTIVLAIGPLARLDRRFLPLLYNRRHFGVAIFFVALAHALTVLGWYQAFSPTDRYVALFVASSNIASWHAFPFEYLGMFALAVLFTLAATSHDFWLNFLGAPLWKAIHMSVYAAYAAVIAHVCLGLLQAEHSPWLLGLTAASVLLVCGLHLAAALKENGPAETETVASDDGHWVHAANIHELPDEGGVTVFLPTGEKAALFRYDGKVSALSNACAHQNGPLAEGRIIDGCVTCPWHGYQYRPEDGCSPAPFTEKVATYRLRREGDRLLIDANALPPGTPVPPIVLETGA</sequence>
<dbReference type="InterPro" id="IPR036922">
    <property type="entry name" value="Rieske_2Fe-2S_sf"/>
</dbReference>
<keyword evidence="6" id="KW-0408">Iron</keyword>
<feature type="transmembrane region" description="Helical" evidence="11">
    <location>
        <begin position="54"/>
        <end position="73"/>
    </location>
</feature>
<evidence type="ECO:0000256" key="1">
    <source>
        <dbReference type="ARBA" id="ARBA00004141"/>
    </source>
</evidence>
<organism evidence="13 14">
    <name type="scientific">Nisaea acidiphila</name>
    <dbReference type="NCBI Taxonomy" id="1862145"/>
    <lineage>
        <taxon>Bacteria</taxon>
        <taxon>Pseudomonadati</taxon>
        <taxon>Pseudomonadota</taxon>
        <taxon>Alphaproteobacteria</taxon>
        <taxon>Rhodospirillales</taxon>
        <taxon>Thalassobaculaceae</taxon>
        <taxon>Nisaea</taxon>
    </lineage>
</organism>
<feature type="transmembrane region" description="Helical" evidence="11">
    <location>
        <begin position="88"/>
        <end position="108"/>
    </location>
</feature>
<evidence type="ECO:0000259" key="12">
    <source>
        <dbReference type="PROSITE" id="PS51296"/>
    </source>
</evidence>
<dbReference type="PANTHER" id="PTHR21496">
    <property type="entry name" value="FERREDOXIN-RELATED"/>
    <property type="match status" value="1"/>
</dbReference>
<dbReference type="Proteomes" id="UP001060336">
    <property type="component" value="Chromosome"/>
</dbReference>
<feature type="transmembrane region" description="Helical" evidence="11">
    <location>
        <begin position="173"/>
        <end position="190"/>
    </location>
</feature>
<dbReference type="InterPro" id="IPR013130">
    <property type="entry name" value="Fe3_Rdtase_TM_dom"/>
</dbReference>
<dbReference type="Pfam" id="PF00355">
    <property type="entry name" value="Rieske"/>
    <property type="match status" value="1"/>
</dbReference>
<reference evidence="13" key="1">
    <citation type="submission" date="2022-08" db="EMBL/GenBank/DDBJ databases">
        <title>Nisaea acidiphila sp. nov., isolated from a marine algal debris and emended description of the genus Nisaea Urios et al. 2008.</title>
        <authorList>
            <person name="Kwon K."/>
        </authorList>
    </citation>
    <scope>NUCLEOTIDE SEQUENCE</scope>
    <source>
        <strain evidence="13">MEBiC11861</strain>
    </source>
</reference>
<dbReference type="GO" id="GO:0046872">
    <property type="term" value="F:metal ion binding"/>
    <property type="evidence" value="ECO:0007669"/>
    <property type="project" value="UniProtKB-KW"/>
</dbReference>
<dbReference type="Gene3D" id="2.102.10.10">
    <property type="entry name" value="Rieske [2Fe-2S] iron-sulphur domain"/>
    <property type="match status" value="1"/>
</dbReference>
<evidence type="ECO:0000256" key="8">
    <source>
        <dbReference type="ARBA" id="ARBA00023136"/>
    </source>
</evidence>
<dbReference type="RefSeq" id="WP_257767052.1">
    <property type="nucleotide sequence ID" value="NZ_CP102480.1"/>
</dbReference>
<dbReference type="EMBL" id="CP102480">
    <property type="protein sequence ID" value="UUX48545.1"/>
    <property type="molecule type" value="Genomic_DNA"/>
</dbReference>
<dbReference type="Pfam" id="PF01794">
    <property type="entry name" value="Ferric_reduct"/>
    <property type="match status" value="1"/>
</dbReference>
<dbReference type="PROSITE" id="PS51296">
    <property type="entry name" value="RIESKE"/>
    <property type="match status" value="1"/>
</dbReference>
<feature type="transmembrane region" description="Helical" evidence="11">
    <location>
        <begin position="196"/>
        <end position="217"/>
    </location>
</feature>
<dbReference type="GO" id="GO:0051537">
    <property type="term" value="F:2 iron, 2 sulfur cluster binding"/>
    <property type="evidence" value="ECO:0007669"/>
    <property type="project" value="UniProtKB-KW"/>
</dbReference>
<evidence type="ECO:0000256" key="9">
    <source>
        <dbReference type="ARBA" id="ARBA00034078"/>
    </source>
</evidence>
<feature type="transmembrane region" description="Helical" evidence="11">
    <location>
        <begin position="139"/>
        <end position="161"/>
    </location>
</feature>
<evidence type="ECO:0000256" key="5">
    <source>
        <dbReference type="ARBA" id="ARBA00022989"/>
    </source>
</evidence>
<evidence type="ECO:0000256" key="6">
    <source>
        <dbReference type="ARBA" id="ARBA00023004"/>
    </source>
</evidence>
<keyword evidence="2 11" id="KW-0812">Transmembrane</keyword>
<gene>
    <name evidence="13" type="ORF">NUH88_14120</name>
</gene>
<keyword evidence="8 11" id="KW-0472">Membrane</keyword>
<evidence type="ECO:0000256" key="10">
    <source>
        <dbReference type="ARBA" id="ARBA00038001"/>
    </source>
</evidence>
<keyword evidence="4" id="KW-0479">Metal-binding</keyword>
<keyword evidence="7" id="KW-0411">Iron-sulfur</keyword>
<accession>A0A9J7APM1</accession>
<comment type="cofactor">
    <cofactor evidence="9">
        <name>[2Fe-2S] cluster</name>
        <dbReference type="ChEBI" id="CHEBI:190135"/>
    </cofactor>
</comment>
<feature type="transmembrane region" description="Helical" evidence="11">
    <location>
        <begin position="15"/>
        <end position="33"/>
    </location>
</feature>
<keyword evidence="5 11" id="KW-1133">Transmembrane helix</keyword>
<proteinExistence type="inferred from homology"/>
<dbReference type="InterPro" id="IPR017941">
    <property type="entry name" value="Rieske_2Fe-2S"/>
</dbReference>
<dbReference type="GO" id="GO:0016020">
    <property type="term" value="C:membrane"/>
    <property type="evidence" value="ECO:0007669"/>
    <property type="project" value="UniProtKB-SubCell"/>
</dbReference>
<comment type="similarity">
    <text evidence="10">Belongs to the bacterial ring-hydroxylating dioxygenase ferredoxin component family.</text>
</comment>
<comment type="subcellular location">
    <subcellularLocation>
        <location evidence="1">Membrane</location>
        <topology evidence="1">Multi-pass membrane protein</topology>
    </subcellularLocation>
</comment>
<evidence type="ECO:0000256" key="11">
    <source>
        <dbReference type="SAM" id="Phobius"/>
    </source>
</evidence>
<evidence type="ECO:0000256" key="3">
    <source>
        <dbReference type="ARBA" id="ARBA00022714"/>
    </source>
</evidence>
<dbReference type="PANTHER" id="PTHR21496:SF0">
    <property type="entry name" value="RIESKE DOMAIN-CONTAINING PROTEIN"/>
    <property type="match status" value="1"/>
</dbReference>
<name>A0A9J7APM1_9PROT</name>
<keyword evidence="14" id="KW-1185">Reference proteome</keyword>
<dbReference type="SUPFAM" id="SSF50022">
    <property type="entry name" value="ISP domain"/>
    <property type="match status" value="1"/>
</dbReference>